<dbReference type="InterPro" id="IPR000719">
    <property type="entry name" value="Prot_kinase_dom"/>
</dbReference>
<evidence type="ECO:0000256" key="11">
    <source>
        <dbReference type="SAM" id="MobiDB-lite"/>
    </source>
</evidence>
<keyword evidence="8 10" id="KW-0067">ATP-binding</keyword>
<dbReference type="SUPFAM" id="SSF52058">
    <property type="entry name" value="L domain-like"/>
    <property type="match status" value="1"/>
</dbReference>
<reference evidence="14 15" key="1">
    <citation type="journal article" date="2018" name="Plant J.">
        <title>Genome sequences of Chlorella sorokiniana UTEX 1602 and Micractinium conductrix SAG 241.80: implications to maltose excretion by a green alga.</title>
        <authorList>
            <person name="Arriola M.B."/>
            <person name="Velmurugan N."/>
            <person name="Zhang Y."/>
            <person name="Plunkett M.H."/>
            <person name="Hondzo H."/>
            <person name="Barney B.M."/>
        </authorList>
    </citation>
    <scope>NUCLEOTIDE SEQUENCE [LARGE SCALE GENOMIC DNA]</scope>
    <source>
        <strain evidence="14 15">SAG 241.80</strain>
    </source>
</reference>
<dbReference type="InterPro" id="IPR011009">
    <property type="entry name" value="Kinase-like_dom_sf"/>
</dbReference>
<gene>
    <name evidence="14" type="ORF">C2E20_3093</name>
</gene>
<evidence type="ECO:0000256" key="2">
    <source>
        <dbReference type="ARBA" id="ARBA00022527"/>
    </source>
</evidence>
<dbReference type="PROSITE" id="PS00107">
    <property type="entry name" value="PROTEIN_KINASE_ATP"/>
    <property type="match status" value="1"/>
</dbReference>
<dbReference type="OrthoDB" id="514180at2759"/>
<comment type="subcellular location">
    <subcellularLocation>
        <location evidence="1">Cytoplasm</location>
        <location evidence="1">Cytoskeleton</location>
        <location evidence="1">Cilium axoneme</location>
    </subcellularLocation>
</comment>
<feature type="domain" description="Protein kinase" evidence="13">
    <location>
        <begin position="891"/>
        <end position="1167"/>
    </location>
</feature>
<dbReference type="EMBL" id="LHPF02000006">
    <property type="protein sequence ID" value="PSC73922.1"/>
    <property type="molecule type" value="Genomic_DNA"/>
</dbReference>
<evidence type="ECO:0000256" key="4">
    <source>
        <dbReference type="ARBA" id="ARBA00022679"/>
    </source>
</evidence>
<dbReference type="Gene3D" id="2.60.120.260">
    <property type="entry name" value="Galactose-binding domain-like"/>
    <property type="match status" value="2"/>
</dbReference>
<feature type="signal peptide" evidence="12">
    <location>
        <begin position="1"/>
        <end position="19"/>
    </location>
</feature>
<feature type="compositionally biased region" description="Polar residues" evidence="11">
    <location>
        <begin position="1171"/>
        <end position="1180"/>
    </location>
</feature>
<feature type="region of interest" description="Disordered" evidence="11">
    <location>
        <begin position="703"/>
        <end position="815"/>
    </location>
</feature>
<dbReference type="SMART" id="SM00220">
    <property type="entry name" value="S_TKc"/>
    <property type="match status" value="1"/>
</dbReference>
<dbReference type="InterPro" id="IPR032675">
    <property type="entry name" value="LRR_dom_sf"/>
</dbReference>
<sequence length="1278" mass="130742">MASLLGLAVLLVLVCTSRACRTLQQVPSGPADALLALPAALTNWEAATAGVPGVPWQPGSEPCGGSGGGGGTPWKGVQCSAEGQVVALQLPGLGLAGTLPPGLLAALPALQRLDLSGNALTAGLPAGWAGAALVSLNLSGNGGLTGGLPPAWGAALPALTELRLQGNNLTGVLPLEWTDGGLAQPATLEPRPNNTRLCGPVPPLDPRLYNPAAREGDRAGTTLQLVQRDLLAPGSAVTLTNWLGMCMTPCTVTGEQANPPEWVDPAGLTWPPTIQTNAFDLSFVFNMSISDLLLLNPGLSTFRTGDRLALACYDWAEERKRVAYHGGDMAYGKCAGGHQVAGTEGLAGAMAAARVVLTLPGSSEQQQGAYSGSLGPPATPGGASQLVEPAFWFVDLLAPFQITSVFLTASASAPLRNASLYIGSDAASVFGNTRVASGITVEAGGQLAVPGNAVVGRYVIVYTGSAAEGQMSLANVQVFTFETNAAANKPASASSLATIDRGGAGLALQSLVDNNASSCVSIQADPSSAVDDGTAWVFVDLGYSGAVGAVAVAAGPDSPAGAAQVYVSDRPRDTLAVVTLCAELALVPGGWAVGSCGLVGRYVTLAIPGAGANDDYDLCELQAALAVQPLLQDSDSVTFNPAGHGSRSTGGGGEGGVNGGAVAGIVLAATIGVAALLGSAVLALRYVRWRRHWLEQQQQVADALSSKGGDSPRSTALSHDMDGSRHGGSVRGGSQHGGTALPAHLLRSDSRNGGSRNGGVSRLSAGSSAELPEPRASFAHGSIEPHGSVELTGSKVPSSPKAAATVPPGHAHPSAKKLSEWELLSAFAKSLRHSSRRSTLTMAASQPGSAAYNASLLPRVRVADLQRAQTLPLDAALRVAPGGADVSAQDIQLIECVGEGSYGQVWRARFFGATVAVKVFARPTASAVVGSASSPWRMGLGDLGREAQLMAALRHPNVCRYLGACLDPPCLVMEYCSRKSLDGLLAAGLASPQMAKELDWQRLLGMAYDAAKGMLYLHRKGIAHRDLKSANLLVDGHWAVKVADFSFSRALQEDKRASTVIMANPRWLAPEVLDGQPGQLPADVWAFGTVIWELLSWCLPYSDMNTYQIISHVQHTGKAGLDVPAAPPAGQFEGLPRLVALMNACHAVDPEARPKFDEIVTAVGELLEAESNVQLTTTNPADPPAQPRQQMTIRPAAGGPAYQAMAALMKQRQAALRGNSGDPQCGEGPSAGGAPGGAPAASPFAAPPPWAAPPAVLEGAPTPDGAPAPGLVQGVQSA</sequence>
<feature type="chain" id="PRO_5015181567" evidence="12">
    <location>
        <begin position="20"/>
        <end position="1278"/>
    </location>
</feature>
<feature type="compositionally biased region" description="Low complexity" evidence="11">
    <location>
        <begin position="1253"/>
        <end position="1270"/>
    </location>
</feature>
<evidence type="ECO:0000256" key="10">
    <source>
        <dbReference type="PROSITE-ProRule" id="PRU10141"/>
    </source>
</evidence>
<protein>
    <submittedName>
        <fullName evidence="14">Serine threonine-kinase CTR1</fullName>
    </submittedName>
</protein>
<dbReference type="PROSITE" id="PS50011">
    <property type="entry name" value="PROTEIN_KINASE_DOM"/>
    <property type="match status" value="1"/>
</dbReference>
<keyword evidence="6 10" id="KW-0547">Nucleotide-binding</keyword>
<dbReference type="Proteomes" id="UP000239649">
    <property type="component" value="Unassembled WGS sequence"/>
</dbReference>
<keyword evidence="9" id="KW-0675">Receptor</keyword>
<comment type="caution">
    <text evidence="14">The sequence shown here is derived from an EMBL/GenBank/DDBJ whole genome shotgun (WGS) entry which is preliminary data.</text>
</comment>
<proteinExistence type="predicted"/>
<evidence type="ECO:0000313" key="14">
    <source>
        <dbReference type="EMBL" id="PSC73922.1"/>
    </source>
</evidence>
<dbReference type="InterPro" id="IPR008271">
    <property type="entry name" value="Ser/Thr_kinase_AS"/>
</dbReference>
<dbReference type="GO" id="GO:0005524">
    <property type="term" value="F:ATP binding"/>
    <property type="evidence" value="ECO:0007669"/>
    <property type="project" value="UniProtKB-UniRule"/>
</dbReference>
<feature type="compositionally biased region" description="Low complexity" evidence="11">
    <location>
        <begin position="751"/>
        <end position="762"/>
    </location>
</feature>
<dbReference type="Gene3D" id="1.10.510.10">
    <property type="entry name" value="Transferase(Phosphotransferase) domain 1"/>
    <property type="match status" value="1"/>
</dbReference>
<dbReference type="AlphaFoldDB" id="A0A2P6VIL7"/>
<dbReference type="GO" id="GO:0005930">
    <property type="term" value="C:axoneme"/>
    <property type="evidence" value="ECO:0007669"/>
    <property type="project" value="UniProtKB-SubCell"/>
</dbReference>
<feature type="binding site" evidence="10">
    <location>
        <position position="918"/>
    </location>
    <ligand>
        <name>ATP</name>
        <dbReference type="ChEBI" id="CHEBI:30616"/>
    </ligand>
</feature>
<dbReference type="SUPFAM" id="SSF49785">
    <property type="entry name" value="Galactose-binding domain-like"/>
    <property type="match status" value="2"/>
</dbReference>
<dbReference type="InterPro" id="IPR051681">
    <property type="entry name" value="Ser/Thr_Kinases-Pseudokinases"/>
</dbReference>
<dbReference type="SMART" id="SM00369">
    <property type="entry name" value="LRR_TYP"/>
    <property type="match status" value="2"/>
</dbReference>
<dbReference type="Pfam" id="PF07714">
    <property type="entry name" value="PK_Tyr_Ser-Thr"/>
    <property type="match status" value="1"/>
</dbReference>
<evidence type="ECO:0000256" key="8">
    <source>
        <dbReference type="ARBA" id="ARBA00022840"/>
    </source>
</evidence>
<evidence type="ECO:0000313" key="15">
    <source>
        <dbReference type="Proteomes" id="UP000239649"/>
    </source>
</evidence>
<accession>A0A2P6VIL7</accession>
<evidence type="ECO:0000256" key="6">
    <source>
        <dbReference type="ARBA" id="ARBA00022741"/>
    </source>
</evidence>
<keyword evidence="12" id="KW-0732">Signal</keyword>
<dbReference type="InterPro" id="IPR017441">
    <property type="entry name" value="Protein_kinase_ATP_BS"/>
</dbReference>
<organism evidence="14 15">
    <name type="scientific">Micractinium conductrix</name>
    <dbReference type="NCBI Taxonomy" id="554055"/>
    <lineage>
        <taxon>Eukaryota</taxon>
        <taxon>Viridiplantae</taxon>
        <taxon>Chlorophyta</taxon>
        <taxon>core chlorophytes</taxon>
        <taxon>Trebouxiophyceae</taxon>
        <taxon>Chlorellales</taxon>
        <taxon>Chlorellaceae</taxon>
        <taxon>Chlorella clade</taxon>
        <taxon>Micractinium</taxon>
    </lineage>
</organism>
<keyword evidence="15" id="KW-1185">Reference proteome</keyword>
<evidence type="ECO:0000256" key="7">
    <source>
        <dbReference type="ARBA" id="ARBA00022777"/>
    </source>
</evidence>
<dbReference type="Gene3D" id="3.80.10.10">
    <property type="entry name" value="Ribonuclease Inhibitor"/>
    <property type="match status" value="1"/>
</dbReference>
<dbReference type="Gene3D" id="3.30.200.20">
    <property type="entry name" value="Phosphorylase Kinase, domain 1"/>
    <property type="match status" value="1"/>
</dbReference>
<dbReference type="PANTHER" id="PTHR44329">
    <property type="entry name" value="SERINE/THREONINE-PROTEIN KINASE TNNI3K-RELATED"/>
    <property type="match status" value="1"/>
</dbReference>
<evidence type="ECO:0000256" key="9">
    <source>
        <dbReference type="ARBA" id="ARBA00023170"/>
    </source>
</evidence>
<dbReference type="STRING" id="554055.A0A2P6VIL7"/>
<dbReference type="InterPro" id="IPR003591">
    <property type="entry name" value="Leu-rich_rpt_typical-subtyp"/>
</dbReference>
<evidence type="ECO:0000256" key="12">
    <source>
        <dbReference type="SAM" id="SignalP"/>
    </source>
</evidence>
<keyword evidence="2" id="KW-0723">Serine/threonine-protein kinase</keyword>
<keyword evidence="4" id="KW-0808">Transferase</keyword>
<dbReference type="SUPFAM" id="SSF56112">
    <property type="entry name" value="Protein kinase-like (PK-like)"/>
    <property type="match status" value="1"/>
</dbReference>
<dbReference type="InterPro" id="IPR008979">
    <property type="entry name" value="Galactose-bd-like_sf"/>
</dbReference>
<keyword evidence="5" id="KW-0677">Repeat</keyword>
<evidence type="ECO:0000259" key="13">
    <source>
        <dbReference type="PROSITE" id="PS50011"/>
    </source>
</evidence>
<dbReference type="GO" id="GO:0004674">
    <property type="term" value="F:protein serine/threonine kinase activity"/>
    <property type="evidence" value="ECO:0007669"/>
    <property type="project" value="UniProtKB-KW"/>
</dbReference>
<keyword evidence="7" id="KW-0418">Kinase</keyword>
<dbReference type="CDD" id="cd13999">
    <property type="entry name" value="STKc_MAP3K-like"/>
    <property type="match status" value="1"/>
</dbReference>
<feature type="region of interest" description="Disordered" evidence="11">
    <location>
        <begin position="1171"/>
        <end position="1191"/>
    </location>
</feature>
<dbReference type="InterPro" id="IPR001245">
    <property type="entry name" value="Ser-Thr/Tyr_kinase_cat_dom"/>
</dbReference>
<name>A0A2P6VIL7_9CHLO</name>
<keyword evidence="3" id="KW-0433">Leucine-rich repeat</keyword>
<evidence type="ECO:0000256" key="1">
    <source>
        <dbReference type="ARBA" id="ARBA00004430"/>
    </source>
</evidence>
<evidence type="ECO:0000256" key="5">
    <source>
        <dbReference type="ARBA" id="ARBA00022737"/>
    </source>
</evidence>
<dbReference type="PANTHER" id="PTHR44329:SF298">
    <property type="entry name" value="MIXED LINEAGE KINASE DOMAIN-LIKE PROTEIN"/>
    <property type="match status" value="1"/>
</dbReference>
<dbReference type="PROSITE" id="PS00108">
    <property type="entry name" value="PROTEIN_KINASE_ST"/>
    <property type="match status" value="1"/>
</dbReference>
<evidence type="ECO:0000256" key="3">
    <source>
        <dbReference type="ARBA" id="ARBA00022614"/>
    </source>
</evidence>
<feature type="region of interest" description="Disordered" evidence="11">
    <location>
        <begin position="1213"/>
        <end position="1278"/>
    </location>
</feature>